<feature type="domain" description="Filamentation induced by cAMP protein Fic-like C-terminal" evidence="2">
    <location>
        <begin position="428"/>
        <end position="489"/>
    </location>
</feature>
<dbReference type="Proteomes" id="UP000030121">
    <property type="component" value="Unassembled WGS sequence"/>
</dbReference>
<comment type="caution">
    <text evidence="3">The sequence shown here is derived from an EMBL/GenBank/DDBJ whole genome shotgun (WGS) entry which is preliminary data.</text>
</comment>
<protein>
    <submittedName>
        <fullName evidence="3">Transcriptional regulator</fullName>
    </submittedName>
</protein>
<proteinExistence type="predicted"/>
<evidence type="ECO:0000313" key="3">
    <source>
        <dbReference type="EMBL" id="KGO88994.1"/>
    </source>
</evidence>
<dbReference type="PANTHER" id="PTHR30595">
    <property type="entry name" value="GLPR-RELATED TRANSCRIPTIONAL REPRESSOR"/>
    <property type="match status" value="1"/>
</dbReference>
<dbReference type="Pfam" id="PF13271">
    <property type="entry name" value="DUF4062"/>
    <property type="match status" value="1"/>
</dbReference>
<organism evidence="3 4">
    <name type="scientific">Flavobacterium suncheonense GH29-5 = DSM 17707</name>
    <dbReference type="NCBI Taxonomy" id="1121899"/>
    <lineage>
        <taxon>Bacteria</taxon>
        <taxon>Pseudomonadati</taxon>
        <taxon>Bacteroidota</taxon>
        <taxon>Flavobacteriia</taxon>
        <taxon>Flavobacteriales</taxon>
        <taxon>Flavobacteriaceae</taxon>
        <taxon>Flavobacterium</taxon>
    </lineage>
</organism>
<dbReference type="STRING" id="1121899.GCA_000430025_02282"/>
<reference evidence="3 4" key="1">
    <citation type="submission" date="2013-09" db="EMBL/GenBank/DDBJ databases">
        <authorList>
            <person name="Zeng Z."/>
            <person name="Chen C."/>
        </authorList>
    </citation>
    <scope>NUCLEOTIDE SEQUENCE [LARGE SCALE GENOMIC DNA]</scope>
    <source>
        <strain evidence="3 4">GH29-5</strain>
    </source>
</reference>
<dbReference type="EMBL" id="JRLW01000013">
    <property type="protein sequence ID" value="KGO88994.1"/>
    <property type="molecule type" value="Genomic_DNA"/>
</dbReference>
<dbReference type="Pfam" id="PF21247">
    <property type="entry name" value="Fic-like_C"/>
    <property type="match status" value="1"/>
</dbReference>
<dbReference type="OrthoDB" id="9807907at2"/>
<evidence type="ECO:0000259" key="2">
    <source>
        <dbReference type="Pfam" id="PF21247"/>
    </source>
</evidence>
<dbReference type="PANTHER" id="PTHR30595:SF6">
    <property type="entry name" value="SCHLAFEN ALBA-2 DOMAIN-CONTAINING PROTEIN"/>
    <property type="match status" value="1"/>
</dbReference>
<name>A0A0A2M9P7_9FLAO</name>
<sequence>MPKTRLFISSVQAEFAEERQMLFEYILSDPLLGKFFEPFLFERLPAIDQKTDAIYLNEVQQCDIYLGLLGTQYGFEDAEGISPTEREFDHATLHHKTRLIFLTSHSAQERNEKQNVFIHKAQQVLIRKRFSTIDELKASVYAALVNYLIEKELIRTGPFDATTHASATLADIDENKVREFVQVARAKRGFRLQETASVEEILVHLNLLKDHKLTHAALLLFGKEPQRFFINSEVRCVHFHGTIVEKPIPSYKVFKGDVFELVDQAVDFVLSKLDYSVGTRAENIEIPGKYEIPKEIVAEAIVNAIAHRDYTNNGSVQVMLFSDRLEVVNPGALPLGWTIEKLKGLHTSVPANPLLAEPMYLKGYIERLGTGTADMIRIAKDNNLQEPDFIQEEEFKTILYRPSSDQAPTKLRSTSAGVPQEFRSTSVEVKNLLKVLEGEMSRKEIQQALELKHEGNFRENYLEPAIENGVIEMKYPDSPNHPRQKYLLTEKGNEIKKEIK</sequence>
<dbReference type="InterPro" id="IPR038475">
    <property type="entry name" value="RecG_C_sf"/>
</dbReference>
<accession>A0A0A2M9P7</accession>
<dbReference type="AlphaFoldDB" id="A0A0A2M9P7"/>
<dbReference type="eggNOG" id="COG2865">
    <property type="taxonomic scope" value="Bacteria"/>
</dbReference>
<dbReference type="Pfam" id="PF13749">
    <property type="entry name" value="HATPase_c_4"/>
    <property type="match status" value="1"/>
</dbReference>
<feature type="domain" description="DUF4062" evidence="1">
    <location>
        <begin position="5"/>
        <end position="91"/>
    </location>
</feature>
<evidence type="ECO:0000259" key="1">
    <source>
        <dbReference type="Pfam" id="PF13271"/>
    </source>
</evidence>
<dbReference type="RefSeq" id="WP_026980701.1">
    <property type="nucleotide sequence ID" value="NZ_AUCZ01000011.1"/>
</dbReference>
<dbReference type="InterPro" id="IPR025139">
    <property type="entry name" value="DUF4062"/>
</dbReference>
<gene>
    <name evidence="3" type="ORF">Q764_10340</name>
</gene>
<keyword evidence="4" id="KW-1185">Reference proteome</keyword>
<evidence type="ECO:0000313" key="4">
    <source>
        <dbReference type="Proteomes" id="UP000030121"/>
    </source>
</evidence>
<dbReference type="InterPro" id="IPR049514">
    <property type="entry name" value="Fic-like_C"/>
</dbReference>
<dbReference type="Gene3D" id="3.30.565.60">
    <property type="match status" value="1"/>
</dbReference>